<dbReference type="EMBL" id="JAATIQ010000103">
    <property type="protein sequence ID" value="KAF4382276.1"/>
    <property type="molecule type" value="Genomic_DNA"/>
</dbReference>
<gene>
    <name evidence="1" type="ORF">G4B88_011605</name>
</gene>
<dbReference type="Proteomes" id="UP000583929">
    <property type="component" value="Unassembled WGS sequence"/>
</dbReference>
<dbReference type="InterPro" id="IPR027417">
    <property type="entry name" value="P-loop_NTPase"/>
</dbReference>
<protein>
    <submittedName>
        <fullName evidence="1">Uncharacterized protein</fullName>
    </submittedName>
</protein>
<dbReference type="Gene3D" id="3.40.50.300">
    <property type="entry name" value="P-loop containing nucleotide triphosphate hydrolases"/>
    <property type="match status" value="1"/>
</dbReference>
<comment type="caution">
    <text evidence="1">The sequence shown here is derived from an EMBL/GenBank/DDBJ whole genome shotgun (WGS) entry which is preliminary data.</text>
</comment>
<evidence type="ECO:0000313" key="2">
    <source>
        <dbReference type="Proteomes" id="UP000583929"/>
    </source>
</evidence>
<dbReference type="GO" id="GO:0005524">
    <property type="term" value="F:ATP binding"/>
    <property type="evidence" value="ECO:0007669"/>
    <property type="project" value="InterPro"/>
</dbReference>
<proteinExistence type="predicted"/>
<dbReference type="GO" id="GO:0003723">
    <property type="term" value="F:RNA binding"/>
    <property type="evidence" value="ECO:0007669"/>
    <property type="project" value="UniProtKB-KW"/>
</dbReference>
<dbReference type="GO" id="GO:0003724">
    <property type="term" value="F:RNA helicase activity"/>
    <property type="evidence" value="ECO:0007669"/>
    <property type="project" value="UniProtKB-EC"/>
</dbReference>
<organism evidence="1 2">
    <name type="scientific">Cannabis sativa</name>
    <name type="common">Hemp</name>
    <name type="synonym">Marijuana</name>
    <dbReference type="NCBI Taxonomy" id="3483"/>
    <lineage>
        <taxon>Eukaryota</taxon>
        <taxon>Viridiplantae</taxon>
        <taxon>Streptophyta</taxon>
        <taxon>Embryophyta</taxon>
        <taxon>Tracheophyta</taxon>
        <taxon>Spermatophyta</taxon>
        <taxon>Magnoliopsida</taxon>
        <taxon>eudicotyledons</taxon>
        <taxon>Gunneridae</taxon>
        <taxon>Pentapetalae</taxon>
        <taxon>rosids</taxon>
        <taxon>fabids</taxon>
        <taxon>Rosales</taxon>
        <taxon>Cannabaceae</taxon>
        <taxon>Cannabis</taxon>
    </lineage>
</organism>
<evidence type="ECO:0000313" key="1">
    <source>
        <dbReference type="EMBL" id="KAF4382276.1"/>
    </source>
</evidence>
<keyword evidence="2" id="KW-1185">Reference proteome</keyword>
<reference evidence="1 2" key="1">
    <citation type="journal article" date="2020" name="bioRxiv">
        <title>Sequence and annotation of 42 cannabis genomes reveals extensive copy number variation in cannabinoid synthesis and pathogen resistance genes.</title>
        <authorList>
            <person name="Mckernan K.J."/>
            <person name="Helbert Y."/>
            <person name="Kane L.T."/>
            <person name="Ebling H."/>
            <person name="Zhang L."/>
            <person name="Liu B."/>
            <person name="Eaton Z."/>
            <person name="Mclaughlin S."/>
            <person name="Kingan S."/>
            <person name="Baybayan P."/>
            <person name="Concepcion G."/>
            <person name="Jordan M."/>
            <person name="Riva A."/>
            <person name="Barbazuk W."/>
            <person name="Harkins T."/>
        </authorList>
    </citation>
    <scope>NUCLEOTIDE SEQUENCE [LARGE SCALE GENOMIC DNA]</scope>
    <source>
        <strain evidence="2">cv. Jamaican Lion 4</strain>
        <tissue evidence="1">Leaf</tissue>
    </source>
</reference>
<dbReference type="SUPFAM" id="SSF52540">
    <property type="entry name" value="P-loop containing nucleoside triphosphate hydrolases"/>
    <property type="match status" value="1"/>
</dbReference>
<name>A0A7J6GH57_CANSA</name>
<sequence>METEGSCQCQSVVTGLGSGKFMTLVATNVAAKGLDINDVQLIIQVVAEDLLNTSGLSAVEILSKALAKAAGYSEIKSRSLLTSIENCVTVLLEAGKPIYTPSGLLVPTDCSSCGYPMETICHALWLCPAICPLWKHTVVATFSSSDKALFWLKVDDETLLLNCDAAIDLASQRMGLRAII</sequence>
<dbReference type="AlphaFoldDB" id="A0A7J6GH57"/>
<dbReference type="GO" id="GO:0016787">
    <property type="term" value="F:hydrolase activity"/>
    <property type="evidence" value="ECO:0007669"/>
    <property type="project" value="UniProtKB-KW"/>
</dbReference>
<accession>A0A7J6GH57</accession>